<dbReference type="InterPro" id="IPR050909">
    <property type="entry name" value="Bact_Autotransporter_VF"/>
</dbReference>
<protein>
    <submittedName>
        <fullName evidence="1">Type V secretion protein A</fullName>
    </submittedName>
</protein>
<dbReference type="InterPro" id="IPR006315">
    <property type="entry name" value="OM_autotransptr_brl_dom"/>
</dbReference>
<name>A0A7U5PGK3_YEREN</name>
<dbReference type="Gene3D" id="2.40.128.130">
    <property type="entry name" value="Autotransporter beta-domain"/>
    <property type="match status" value="1"/>
</dbReference>
<dbReference type="AlphaFoldDB" id="A0A7U5PGK3"/>
<dbReference type="Proteomes" id="UP000230961">
    <property type="component" value="Chromosome"/>
</dbReference>
<sequence length="92" mass="10142">MFSFNPAPNLIYAELKVILNILTNWIHNTKDFATTMDGMTVKQAGAANMGELKLGVEGQLNKQLNVWGNVGQQIGDQGYSDTSMMLGVKFNF</sequence>
<evidence type="ECO:0000313" key="1">
    <source>
        <dbReference type="EMBL" id="ATX62738.1"/>
    </source>
</evidence>
<proteinExistence type="predicted"/>
<organism evidence="1 2">
    <name type="scientific">Yersinia enterocolitica LC20</name>
    <dbReference type="NCBI Taxonomy" id="1443113"/>
    <lineage>
        <taxon>Bacteria</taxon>
        <taxon>Pseudomonadati</taxon>
        <taxon>Pseudomonadota</taxon>
        <taxon>Gammaproteobacteria</taxon>
        <taxon>Enterobacterales</taxon>
        <taxon>Yersiniaceae</taxon>
        <taxon>Yersinia</taxon>
    </lineage>
</organism>
<dbReference type="InterPro" id="IPR036709">
    <property type="entry name" value="Autotransporte_beta_dom_sf"/>
</dbReference>
<dbReference type="PANTHER" id="PTHR12338">
    <property type="entry name" value="AUTOTRANSPORTER"/>
    <property type="match status" value="1"/>
</dbReference>
<gene>
    <name evidence="1" type="ORF">LC20_06785</name>
</gene>
<dbReference type="EMBL" id="CP007448">
    <property type="protein sequence ID" value="ATX62738.1"/>
    <property type="molecule type" value="Genomic_DNA"/>
</dbReference>
<dbReference type="NCBIfam" id="TIGR01414">
    <property type="entry name" value="autotrans_barl"/>
    <property type="match status" value="1"/>
</dbReference>
<dbReference type="PANTHER" id="PTHR12338:SF5">
    <property type="entry name" value="ANTIGEN 43-RELATED"/>
    <property type="match status" value="1"/>
</dbReference>
<reference evidence="1 2" key="1">
    <citation type="submission" date="2017-11" db="EMBL/GenBank/DDBJ databases">
        <title>The complete genome sequence and comparative genome analysis of Yersinia enterocolitica strain LC20.</title>
        <authorList>
            <person name="Shi G."/>
            <person name="Su M."/>
            <person name="Liang J."/>
            <person name="Gu W."/>
            <person name="Xiao Y."/>
            <person name="Zhang Z."/>
            <person name="Qiu H."/>
            <person name="Duan R."/>
            <person name="Zhang Z."/>
            <person name="Li Y."/>
            <person name="Zhang X."/>
            <person name="Ling Y."/>
            <person name="Song L."/>
            <person name="Chen M."/>
            <person name="Zhao Y."/>
            <person name="Wu J."/>
            <person name="Jing H."/>
            <person name="Xiao J."/>
            <person name="Wang X."/>
        </authorList>
    </citation>
    <scope>NUCLEOTIDE SEQUENCE [LARGE SCALE GENOMIC DNA]</scope>
    <source>
        <strain evidence="1 2">LC20</strain>
    </source>
</reference>
<accession>A0A7U5PGK3</accession>
<dbReference type="GO" id="GO:0019867">
    <property type="term" value="C:outer membrane"/>
    <property type="evidence" value="ECO:0007669"/>
    <property type="project" value="InterPro"/>
</dbReference>
<dbReference type="KEGG" id="yel:LC20_06785"/>
<dbReference type="SUPFAM" id="SSF103515">
    <property type="entry name" value="Autotransporter"/>
    <property type="match status" value="1"/>
</dbReference>
<evidence type="ECO:0000313" key="2">
    <source>
        <dbReference type="Proteomes" id="UP000230961"/>
    </source>
</evidence>